<dbReference type="PANTHER" id="PTHR43478:SF1">
    <property type="entry name" value="NA+_H+ ANTIPORTER NHAC-LIKE C-TERMINAL DOMAIN-CONTAINING PROTEIN"/>
    <property type="match status" value="1"/>
</dbReference>
<evidence type="ECO:0000313" key="8">
    <source>
        <dbReference type="EMBL" id="ANO53100.1"/>
    </source>
</evidence>
<feature type="transmembrane region" description="Helical" evidence="6">
    <location>
        <begin position="319"/>
        <end position="337"/>
    </location>
</feature>
<keyword evidence="3 6" id="KW-0812">Transmembrane</keyword>
<evidence type="ECO:0000256" key="3">
    <source>
        <dbReference type="ARBA" id="ARBA00022692"/>
    </source>
</evidence>
<dbReference type="Pfam" id="PF03553">
    <property type="entry name" value="Na_H_antiporter"/>
    <property type="match status" value="1"/>
</dbReference>
<dbReference type="GO" id="GO:0005886">
    <property type="term" value="C:plasma membrane"/>
    <property type="evidence" value="ECO:0007669"/>
    <property type="project" value="UniProtKB-SubCell"/>
</dbReference>
<proteinExistence type="predicted"/>
<evidence type="ECO:0000256" key="5">
    <source>
        <dbReference type="ARBA" id="ARBA00023136"/>
    </source>
</evidence>
<dbReference type="EMBL" id="CP016268">
    <property type="protein sequence ID" value="ANO53100.1"/>
    <property type="molecule type" value="Genomic_DNA"/>
</dbReference>
<evidence type="ECO:0000256" key="1">
    <source>
        <dbReference type="ARBA" id="ARBA00004651"/>
    </source>
</evidence>
<evidence type="ECO:0000256" key="2">
    <source>
        <dbReference type="ARBA" id="ARBA00022475"/>
    </source>
</evidence>
<evidence type="ECO:0000256" key="4">
    <source>
        <dbReference type="ARBA" id="ARBA00022989"/>
    </source>
</evidence>
<keyword evidence="5 6" id="KW-0472">Membrane</keyword>
<feature type="transmembrane region" description="Helical" evidence="6">
    <location>
        <begin position="12"/>
        <end position="41"/>
    </location>
</feature>
<comment type="subcellular location">
    <subcellularLocation>
        <location evidence="1">Cell membrane</location>
        <topology evidence="1">Multi-pass membrane protein</topology>
    </subcellularLocation>
</comment>
<feature type="transmembrane region" description="Helical" evidence="6">
    <location>
        <begin position="140"/>
        <end position="163"/>
    </location>
</feature>
<reference evidence="8 9" key="1">
    <citation type="submission" date="2016-06" db="EMBL/GenBank/DDBJ databases">
        <title>Complete genome sequence of a deep-branching marine Gamma Proteobacterium Woeseia oceani type strain XK5.</title>
        <authorList>
            <person name="Mu D."/>
            <person name="Du Z."/>
        </authorList>
    </citation>
    <scope>NUCLEOTIDE SEQUENCE [LARGE SCALE GENOMIC DNA]</scope>
    <source>
        <strain evidence="8 9">XK5</strain>
    </source>
</reference>
<evidence type="ECO:0000256" key="6">
    <source>
        <dbReference type="SAM" id="Phobius"/>
    </source>
</evidence>
<feature type="domain" description="Na+/H+ antiporter NhaC-like C-terminal" evidence="7">
    <location>
        <begin position="151"/>
        <end position="462"/>
    </location>
</feature>
<evidence type="ECO:0000313" key="9">
    <source>
        <dbReference type="Proteomes" id="UP000092695"/>
    </source>
</evidence>
<name>A0A193LKL3_9GAMM</name>
<dbReference type="InterPro" id="IPR018461">
    <property type="entry name" value="Na/H_Antiport_NhaC-like_C"/>
</dbReference>
<feature type="transmembrane region" description="Helical" evidence="6">
    <location>
        <begin position="183"/>
        <end position="209"/>
    </location>
</feature>
<organism evidence="8 9">
    <name type="scientific">Woeseia oceani</name>
    <dbReference type="NCBI Taxonomy" id="1548547"/>
    <lineage>
        <taxon>Bacteria</taxon>
        <taxon>Pseudomonadati</taxon>
        <taxon>Pseudomonadota</taxon>
        <taxon>Gammaproteobacteria</taxon>
        <taxon>Woeseiales</taxon>
        <taxon>Woeseiaceae</taxon>
        <taxon>Woeseia</taxon>
    </lineage>
</organism>
<sequence>MQELGIWTLLPLLTTLLLAFVTRSALISMLVGTFVGTLLLGSMPGAGLNQLFQASLGNADFIWICEIVVLIGILFALFRRADVLNALAARFSGGHGSRRKVELSAWCMGFVIVDDYFSPLLTGSVIRPMSDKAKVPREKLAFILDSTTASVCILVPFTAWGAYVASLIAQNDAVASVNEGLMIFIAAIPYNFYPLLLIAFTFFICLGVIPDFGPMRTAERRVRATGALVRPGGKPLSGADDGMPAVNRKSPPSLLIELAAPVFLLIGFGAWSLIAGGSVMIVEAFMLANAYLFVVLAVRGEFVNVSDAADVIVNGTRSVMEALLIVSLAYALNAVTAELQAANYIIDQFAAYLTPATVVALTFVLTSLISFSTGTSWGAFALMMPVALPLAFEFSGGEITPLIFQTVAAVAGGGIFGDHSSPVSDTSVLASVGAGSDHIDHVVTQLPYAVFIAVLTVALYLVL</sequence>
<feature type="transmembrane region" description="Helical" evidence="6">
    <location>
        <begin position="254"/>
        <end position="274"/>
    </location>
</feature>
<feature type="transmembrane region" description="Helical" evidence="6">
    <location>
        <begin position="61"/>
        <end position="78"/>
    </location>
</feature>
<feature type="transmembrane region" description="Helical" evidence="6">
    <location>
        <begin position="280"/>
        <end position="298"/>
    </location>
</feature>
<keyword evidence="4 6" id="KW-1133">Transmembrane helix</keyword>
<dbReference type="KEGG" id="woc:BA177_08270"/>
<gene>
    <name evidence="8" type="ORF">BA177_08270</name>
</gene>
<feature type="transmembrane region" description="Helical" evidence="6">
    <location>
        <begin position="445"/>
        <end position="462"/>
    </location>
</feature>
<dbReference type="STRING" id="1548547.BA177_08270"/>
<keyword evidence="2" id="KW-1003">Cell membrane</keyword>
<dbReference type="PANTHER" id="PTHR43478">
    <property type="entry name" value="NA+/H+ ANTIPORTER-RELATED"/>
    <property type="match status" value="1"/>
</dbReference>
<keyword evidence="9" id="KW-1185">Reference proteome</keyword>
<dbReference type="AlphaFoldDB" id="A0A193LKL3"/>
<evidence type="ECO:0000259" key="7">
    <source>
        <dbReference type="Pfam" id="PF03553"/>
    </source>
</evidence>
<protein>
    <recommendedName>
        <fullName evidence="7">Na+/H+ antiporter NhaC-like C-terminal domain-containing protein</fullName>
    </recommendedName>
</protein>
<accession>A0A193LKL3</accession>
<dbReference type="Proteomes" id="UP000092695">
    <property type="component" value="Chromosome"/>
</dbReference>